<name>A0A9P7C381_RHIOR</name>
<protein>
    <submittedName>
        <fullName evidence="2">Uncharacterized protein</fullName>
    </submittedName>
</protein>
<dbReference type="Proteomes" id="UP000717996">
    <property type="component" value="Unassembled WGS sequence"/>
</dbReference>
<dbReference type="EMBL" id="JAANIT010003931">
    <property type="protein sequence ID" value="KAG1533340.1"/>
    <property type="molecule type" value="Genomic_DNA"/>
</dbReference>
<comment type="caution">
    <text evidence="2">The sequence shown here is derived from an EMBL/GenBank/DDBJ whole genome shotgun (WGS) entry which is preliminary data.</text>
</comment>
<proteinExistence type="predicted"/>
<reference evidence="2" key="1">
    <citation type="journal article" date="2020" name="Microb. Genom.">
        <title>Genetic diversity of clinical and environmental Mucorales isolates obtained from an investigation of mucormycosis cases among solid organ transplant recipients.</title>
        <authorList>
            <person name="Nguyen M.H."/>
            <person name="Kaul D."/>
            <person name="Muto C."/>
            <person name="Cheng S.J."/>
            <person name="Richter R.A."/>
            <person name="Bruno V.M."/>
            <person name="Liu G."/>
            <person name="Beyhan S."/>
            <person name="Sundermann A.J."/>
            <person name="Mounaud S."/>
            <person name="Pasculle A.W."/>
            <person name="Nierman W.C."/>
            <person name="Driscoll E."/>
            <person name="Cumbie R."/>
            <person name="Clancy C.J."/>
            <person name="Dupont C.L."/>
        </authorList>
    </citation>
    <scope>NUCLEOTIDE SEQUENCE</scope>
    <source>
        <strain evidence="2">GL16</strain>
    </source>
</reference>
<sequence length="302" mass="34617">MQSVITSTFAAVFFSHSIEFDRINEKAYFLLYEPYMANYSVKVIANLNLVQDMIHGYDSEWDITRTSERKEPLILLATGLMKQQPTVRAFLGRVVEEKFYMQAFALTIIPGIPFVPERLKELIHPEVAPVQLGEGVKEGYFYVNLSMNQDFSNGPEFYENAANGEELDEYERQILEENQRRNQEARGDNVEIPDSTENDESRSYNPYYTDEDEPYIPPEYPSYVRRMSDSSSDANTEKHYGQQAGGFPEDMLRYEESSGSEKTIMQSTRQTATTSVTSIKATPSNRNITRELGHASSNYDSK</sequence>
<organism evidence="2 3">
    <name type="scientific">Rhizopus oryzae</name>
    <name type="common">Mucormycosis agent</name>
    <name type="synonym">Rhizopus arrhizus var. delemar</name>
    <dbReference type="NCBI Taxonomy" id="64495"/>
    <lineage>
        <taxon>Eukaryota</taxon>
        <taxon>Fungi</taxon>
        <taxon>Fungi incertae sedis</taxon>
        <taxon>Mucoromycota</taxon>
        <taxon>Mucoromycotina</taxon>
        <taxon>Mucoromycetes</taxon>
        <taxon>Mucorales</taxon>
        <taxon>Mucorineae</taxon>
        <taxon>Rhizopodaceae</taxon>
        <taxon>Rhizopus</taxon>
    </lineage>
</organism>
<evidence type="ECO:0000313" key="3">
    <source>
        <dbReference type="Proteomes" id="UP000717996"/>
    </source>
</evidence>
<dbReference type="AlphaFoldDB" id="A0A9P7C381"/>
<feature type="region of interest" description="Disordered" evidence="1">
    <location>
        <begin position="178"/>
        <end position="302"/>
    </location>
</feature>
<gene>
    <name evidence="2" type="ORF">G6F51_012665</name>
</gene>
<evidence type="ECO:0000313" key="2">
    <source>
        <dbReference type="EMBL" id="KAG1533340.1"/>
    </source>
</evidence>
<accession>A0A9P7C381</accession>
<feature type="compositionally biased region" description="Basic and acidic residues" evidence="1">
    <location>
        <begin position="178"/>
        <end position="189"/>
    </location>
</feature>
<feature type="compositionally biased region" description="Polar residues" evidence="1">
    <location>
        <begin position="260"/>
        <end position="287"/>
    </location>
</feature>
<evidence type="ECO:0000256" key="1">
    <source>
        <dbReference type="SAM" id="MobiDB-lite"/>
    </source>
</evidence>